<feature type="transmembrane region" description="Helical" evidence="1">
    <location>
        <begin position="33"/>
        <end position="55"/>
    </location>
</feature>
<dbReference type="Pfam" id="PF04307">
    <property type="entry name" value="YdjM"/>
    <property type="match status" value="1"/>
</dbReference>
<name>A0A554JAG1_9BACT</name>
<proteinExistence type="predicted"/>
<feature type="transmembrane region" description="Helical" evidence="1">
    <location>
        <begin position="152"/>
        <end position="180"/>
    </location>
</feature>
<sequence length="181" mass="20968">MLPPGHIAAGYLTAKILTSSLHYNLTATQVNELSLIGAVIGFLPDLDFFFAFAKIKRLRIDNELANHRKLFTHTPIFWLVLGLVIFFASSTDFGKVFGLVVWLSAWSHLILDSERGIMWLWPATKRFFPFTDSFYKKKYQLKYRQSESFFKYWFWVVLNGYMSLSGLVEILIIVLALIVLF</sequence>
<keyword evidence="1" id="KW-0472">Membrane</keyword>
<dbReference type="EMBL" id="VMFF01000051">
    <property type="protein sequence ID" value="TSC65322.1"/>
    <property type="molecule type" value="Genomic_DNA"/>
</dbReference>
<dbReference type="Proteomes" id="UP000319613">
    <property type="component" value="Unassembled WGS sequence"/>
</dbReference>
<dbReference type="AlphaFoldDB" id="A0A554JAG1"/>
<evidence type="ECO:0008006" key="4">
    <source>
        <dbReference type="Google" id="ProtNLM"/>
    </source>
</evidence>
<dbReference type="InterPro" id="IPR007404">
    <property type="entry name" value="YdjM-like"/>
</dbReference>
<gene>
    <name evidence="2" type="ORF">G01um101477_524</name>
</gene>
<organism evidence="2 3">
    <name type="scientific">Candidatus Doudnabacteria bacterium Gr01-1014_77</name>
    <dbReference type="NCBI Taxonomy" id="2017133"/>
    <lineage>
        <taxon>Bacteria</taxon>
        <taxon>Candidatus Doudnaibacteriota</taxon>
    </lineage>
</organism>
<feature type="transmembrane region" description="Helical" evidence="1">
    <location>
        <begin position="76"/>
        <end position="103"/>
    </location>
</feature>
<protein>
    <recommendedName>
        <fullName evidence="4">Membrane-bound metal-dependent hydrolase</fullName>
    </recommendedName>
</protein>
<reference evidence="2 3" key="1">
    <citation type="submission" date="2017-07" db="EMBL/GenBank/DDBJ databases">
        <title>Mechanisms for carbon and nitrogen cycling indicate functional differentiation within the Candidate Phyla Radiation.</title>
        <authorList>
            <person name="Danczak R.E."/>
            <person name="Johnston M.D."/>
            <person name="Kenah C."/>
            <person name="Slattery M."/>
            <person name="Wrighton K.C."/>
            <person name="Wilkins M.J."/>
        </authorList>
    </citation>
    <scope>NUCLEOTIDE SEQUENCE [LARGE SCALE GENOMIC DNA]</scope>
    <source>
        <strain evidence="2">Gr01-1014_77</strain>
    </source>
</reference>
<comment type="caution">
    <text evidence="2">The sequence shown here is derived from an EMBL/GenBank/DDBJ whole genome shotgun (WGS) entry which is preliminary data.</text>
</comment>
<accession>A0A554JAG1</accession>
<evidence type="ECO:0000313" key="2">
    <source>
        <dbReference type="EMBL" id="TSC65322.1"/>
    </source>
</evidence>
<evidence type="ECO:0000313" key="3">
    <source>
        <dbReference type="Proteomes" id="UP000319613"/>
    </source>
</evidence>
<keyword evidence="1" id="KW-1133">Transmembrane helix</keyword>
<keyword evidence="1" id="KW-0812">Transmembrane</keyword>
<evidence type="ECO:0000256" key="1">
    <source>
        <dbReference type="SAM" id="Phobius"/>
    </source>
</evidence>